<dbReference type="GO" id="GO:0005634">
    <property type="term" value="C:nucleus"/>
    <property type="evidence" value="ECO:0007669"/>
    <property type="project" value="TreeGrafter"/>
</dbReference>
<comment type="catalytic activity">
    <reaction evidence="12">
        <text>small RNA 3'-end nucleotide + S-adenosyl-L-methionine = small RNA 3'-end 2'-O-methylnucleotide + S-adenosyl-L-homocysteine + H(+)</text>
        <dbReference type="Rhea" id="RHEA:37887"/>
        <dbReference type="Rhea" id="RHEA-COMP:10415"/>
        <dbReference type="Rhea" id="RHEA-COMP:10416"/>
        <dbReference type="ChEBI" id="CHEBI:15378"/>
        <dbReference type="ChEBI" id="CHEBI:57856"/>
        <dbReference type="ChEBI" id="CHEBI:59789"/>
        <dbReference type="ChEBI" id="CHEBI:74896"/>
        <dbReference type="ChEBI" id="CHEBI:74898"/>
        <dbReference type="EC" id="2.1.1.386"/>
    </reaction>
</comment>
<organism evidence="13 14">
    <name type="scientific">Meganyctiphanes norvegica</name>
    <name type="common">Northern krill</name>
    <name type="synonym">Thysanopoda norvegica</name>
    <dbReference type="NCBI Taxonomy" id="48144"/>
    <lineage>
        <taxon>Eukaryota</taxon>
        <taxon>Metazoa</taxon>
        <taxon>Ecdysozoa</taxon>
        <taxon>Arthropoda</taxon>
        <taxon>Crustacea</taxon>
        <taxon>Multicrustacea</taxon>
        <taxon>Malacostraca</taxon>
        <taxon>Eumalacostraca</taxon>
        <taxon>Eucarida</taxon>
        <taxon>Euphausiacea</taxon>
        <taxon>Euphausiidae</taxon>
        <taxon>Meganyctiphanes</taxon>
    </lineage>
</organism>
<evidence type="ECO:0000256" key="7">
    <source>
        <dbReference type="ARBA" id="ARBA00022723"/>
    </source>
</evidence>
<evidence type="ECO:0000256" key="2">
    <source>
        <dbReference type="ARBA" id="ARBA00009026"/>
    </source>
</evidence>
<keyword evidence="14" id="KW-1185">Reference proteome</keyword>
<dbReference type="EMBL" id="CAXKWB010013473">
    <property type="protein sequence ID" value="CAL4107905.1"/>
    <property type="molecule type" value="Genomic_DNA"/>
</dbReference>
<keyword evidence="8" id="KW-0460">Magnesium</keyword>
<keyword evidence="7" id="KW-0479">Metal-binding</keyword>
<dbReference type="GO" id="GO:0005737">
    <property type="term" value="C:cytoplasm"/>
    <property type="evidence" value="ECO:0007669"/>
    <property type="project" value="TreeGrafter"/>
</dbReference>
<dbReference type="GO" id="GO:0034587">
    <property type="term" value="P:piRNA processing"/>
    <property type="evidence" value="ECO:0007669"/>
    <property type="project" value="TreeGrafter"/>
</dbReference>
<feature type="non-terminal residue" evidence="13">
    <location>
        <position position="195"/>
    </location>
</feature>
<evidence type="ECO:0000256" key="5">
    <source>
        <dbReference type="ARBA" id="ARBA00022679"/>
    </source>
</evidence>
<name>A0AAV2R2G9_MEGNR</name>
<dbReference type="Proteomes" id="UP001497623">
    <property type="component" value="Unassembled WGS sequence"/>
</dbReference>
<evidence type="ECO:0000313" key="13">
    <source>
        <dbReference type="EMBL" id="CAL4107905.1"/>
    </source>
</evidence>
<dbReference type="GO" id="GO:0001510">
    <property type="term" value="P:RNA methylation"/>
    <property type="evidence" value="ECO:0007669"/>
    <property type="project" value="InterPro"/>
</dbReference>
<keyword evidence="10" id="KW-0943">RNA-mediated gene silencing</keyword>
<keyword evidence="5" id="KW-0808">Transferase</keyword>
<dbReference type="InterPro" id="IPR026610">
    <property type="entry name" value="Hen1"/>
</dbReference>
<comment type="cofactor">
    <cofactor evidence="1">
        <name>Mg(2+)</name>
        <dbReference type="ChEBI" id="CHEBI:18420"/>
    </cofactor>
</comment>
<evidence type="ECO:0000256" key="4">
    <source>
        <dbReference type="ARBA" id="ARBA00022603"/>
    </source>
</evidence>
<evidence type="ECO:0000256" key="11">
    <source>
        <dbReference type="ARBA" id="ARBA00035025"/>
    </source>
</evidence>
<keyword evidence="9" id="KW-0694">RNA-binding</keyword>
<dbReference type="InterPro" id="IPR029063">
    <property type="entry name" value="SAM-dependent_MTases_sf"/>
</dbReference>
<protein>
    <recommendedName>
        <fullName evidence="3">Small RNA 2'-O-methyltransferase</fullName>
        <ecNumber evidence="11">2.1.1.386</ecNumber>
    </recommendedName>
</protein>
<keyword evidence="4" id="KW-0489">Methyltransferase</keyword>
<sequence>KVIDMGCSEMKFFRYLKTIPGIEEIVLMDKDTQVLKDYKRTVDPLNADSLLLRSTPLNVKVVSGNACIYHPVMEGAQAVTLIELVEHMHEDCHPGLVQCIFRGIKPQVVIITTPNAEFNQYIPGMLPGTMRHWDHKFEWTTTKFQIWCNSIVNDIRNYSVQFVGIGLGPNEIYCSQMAIFRRSKDMEEDQTISHC</sequence>
<dbReference type="GO" id="GO:0090486">
    <property type="term" value="F:small RNA 2'-O-methyltransferase activity"/>
    <property type="evidence" value="ECO:0007669"/>
    <property type="project" value="UniProtKB-EC"/>
</dbReference>
<evidence type="ECO:0000256" key="9">
    <source>
        <dbReference type="ARBA" id="ARBA00022884"/>
    </source>
</evidence>
<dbReference type="GO" id="GO:0030422">
    <property type="term" value="P:siRNA processing"/>
    <property type="evidence" value="ECO:0007669"/>
    <property type="project" value="TreeGrafter"/>
</dbReference>
<evidence type="ECO:0000256" key="6">
    <source>
        <dbReference type="ARBA" id="ARBA00022691"/>
    </source>
</evidence>
<dbReference type="GO" id="GO:0003723">
    <property type="term" value="F:RNA binding"/>
    <property type="evidence" value="ECO:0007669"/>
    <property type="project" value="UniProtKB-KW"/>
</dbReference>
<keyword evidence="6" id="KW-0949">S-adenosyl-L-methionine</keyword>
<evidence type="ECO:0000256" key="3">
    <source>
        <dbReference type="ARBA" id="ARBA00021330"/>
    </source>
</evidence>
<dbReference type="PANTHER" id="PTHR21404">
    <property type="entry name" value="HEN1"/>
    <property type="match status" value="1"/>
</dbReference>
<evidence type="ECO:0000256" key="12">
    <source>
        <dbReference type="ARBA" id="ARBA00048418"/>
    </source>
</evidence>
<dbReference type="SUPFAM" id="SSF53335">
    <property type="entry name" value="S-adenosyl-L-methionine-dependent methyltransferases"/>
    <property type="match status" value="1"/>
</dbReference>
<evidence type="ECO:0000256" key="10">
    <source>
        <dbReference type="ARBA" id="ARBA00023158"/>
    </source>
</evidence>
<dbReference type="EC" id="2.1.1.386" evidence="11"/>
<dbReference type="GO" id="GO:0046872">
    <property type="term" value="F:metal ion binding"/>
    <property type="evidence" value="ECO:0007669"/>
    <property type="project" value="UniProtKB-KW"/>
</dbReference>
<dbReference type="PANTHER" id="PTHR21404:SF3">
    <property type="entry name" value="SMALL RNA 2'-O-METHYLTRANSFERASE"/>
    <property type="match status" value="1"/>
</dbReference>
<gene>
    <name evidence="13" type="ORF">MNOR_LOCUS18675</name>
</gene>
<comment type="similarity">
    <text evidence="2">Belongs to the methyltransferase superfamily. HEN1 family.</text>
</comment>
<evidence type="ECO:0000256" key="8">
    <source>
        <dbReference type="ARBA" id="ARBA00022842"/>
    </source>
</evidence>
<feature type="non-terminal residue" evidence="13">
    <location>
        <position position="1"/>
    </location>
</feature>
<evidence type="ECO:0000256" key="1">
    <source>
        <dbReference type="ARBA" id="ARBA00001946"/>
    </source>
</evidence>
<reference evidence="13 14" key="1">
    <citation type="submission" date="2024-05" db="EMBL/GenBank/DDBJ databases">
        <authorList>
            <person name="Wallberg A."/>
        </authorList>
    </citation>
    <scope>NUCLEOTIDE SEQUENCE [LARGE SCALE GENOMIC DNA]</scope>
</reference>
<dbReference type="Gene3D" id="3.40.50.150">
    <property type="entry name" value="Vaccinia Virus protein VP39"/>
    <property type="match status" value="1"/>
</dbReference>
<proteinExistence type="inferred from homology"/>
<comment type="caution">
    <text evidence="13">The sequence shown here is derived from an EMBL/GenBank/DDBJ whole genome shotgun (WGS) entry which is preliminary data.</text>
</comment>
<accession>A0AAV2R2G9</accession>
<evidence type="ECO:0000313" key="14">
    <source>
        <dbReference type="Proteomes" id="UP001497623"/>
    </source>
</evidence>
<dbReference type="AlphaFoldDB" id="A0AAV2R2G9"/>